<evidence type="ECO:0000256" key="8">
    <source>
        <dbReference type="ARBA" id="ARBA00023277"/>
    </source>
</evidence>
<dbReference type="GO" id="GO:0008675">
    <property type="term" value="F:2-dehydro-3-deoxy-phosphogluconate aldolase activity"/>
    <property type="evidence" value="ECO:0007669"/>
    <property type="project" value="UniProtKB-EC"/>
</dbReference>
<dbReference type="PROSITE" id="PS00159">
    <property type="entry name" value="ALDOLASE_KDPG_KHG_1"/>
    <property type="match status" value="1"/>
</dbReference>
<dbReference type="InterPro" id="IPR013785">
    <property type="entry name" value="Aldolase_TIM"/>
</dbReference>
<dbReference type="PANTHER" id="PTHR30246">
    <property type="entry name" value="2-KETO-3-DEOXY-6-PHOSPHOGLUCONATE ALDOLASE"/>
    <property type="match status" value="1"/>
</dbReference>
<keyword evidence="8" id="KW-0119">Carbohydrate metabolism</keyword>
<accession>A0A2A9D1T7</accession>
<dbReference type="Proteomes" id="UP000224915">
    <property type="component" value="Unassembled WGS sequence"/>
</dbReference>
<dbReference type="Pfam" id="PF01081">
    <property type="entry name" value="Aldolase"/>
    <property type="match status" value="1"/>
</dbReference>
<comment type="catalytic activity">
    <reaction evidence="1">
        <text>2-dehydro-3-deoxy-6-phospho-D-gluconate = D-glyceraldehyde 3-phosphate + pyruvate</text>
        <dbReference type="Rhea" id="RHEA:17089"/>
        <dbReference type="ChEBI" id="CHEBI:15361"/>
        <dbReference type="ChEBI" id="CHEBI:57569"/>
        <dbReference type="ChEBI" id="CHEBI:59776"/>
        <dbReference type="EC" id="4.1.2.14"/>
    </reaction>
</comment>
<dbReference type="CDD" id="cd00452">
    <property type="entry name" value="KDPG_aldolase"/>
    <property type="match status" value="1"/>
</dbReference>
<evidence type="ECO:0000256" key="2">
    <source>
        <dbReference type="ARBA" id="ARBA00004736"/>
    </source>
</evidence>
<dbReference type="PROSITE" id="PS00160">
    <property type="entry name" value="ALDOLASE_KDPG_KHG_2"/>
    <property type="match status" value="1"/>
</dbReference>
<dbReference type="AlphaFoldDB" id="A0A2A9D1T7"/>
<dbReference type="PANTHER" id="PTHR30246:SF1">
    <property type="entry name" value="2-DEHYDRO-3-DEOXY-6-PHOSPHOGALACTONATE ALDOLASE-RELATED"/>
    <property type="match status" value="1"/>
</dbReference>
<comment type="subunit">
    <text evidence="4">Homotrimer.</text>
</comment>
<dbReference type="NCBIfam" id="TIGR01182">
    <property type="entry name" value="eda"/>
    <property type="match status" value="1"/>
</dbReference>
<dbReference type="Gene3D" id="3.20.20.70">
    <property type="entry name" value="Aldolase class I"/>
    <property type="match status" value="1"/>
</dbReference>
<dbReference type="EC" id="4.1.2.14" evidence="5"/>
<comment type="similarity">
    <text evidence="3">Belongs to the KHG/KDPG aldolase family.</text>
</comment>
<evidence type="ECO:0000256" key="6">
    <source>
        <dbReference type="ARBA" id="ARBA00023239"/>
    </source>
</evidence>
<dbReference type="InterPro" id="IPR031337">
    <property type="entry name" value="KDPG/KHG_AS_1"/>
</dbReference>
<name>A0A2A9D1T7_9MICO</name>
<dbReference type="InterPro" id="IPR000887">
    <property type="entry name" value="Aldlse_KDPG_KHG"/>
</dbReference>
<proteinExistence type="inferred from homology"/>
<gene>
    <name evidence="9" type="ORF">ATL40_2242</name>
</gene>
<evidence type="ECO:0000256" key="5">
    <source>
        <dbReference type="ARBA" id="ARBA00013063"/>
    </source>
</evidence>
<evidence type="ECO:0000256" key="1">
    <source>
        <dbReference type="ARBA" id="ARBA00000654"/>
    </source>
</evidence>
<keyword evidence="7" id="KW-0704">Schiff base</keyword>
<evidence type="ECO:0000256" key="7">
    <source>
        <dbReference type="ARBA" id="ARBA00023270"/>
    </source>
</evidence>
<comment type="caution">
    <text evidence="9">The sequence shown here is derived from an EMBL/GenBank/DDBJ whole genome shotgun (WGS) entry which is preliminary data.</text>
</comment>
<keyword evidence="10" id="KW-1185">Reference proteome</keyword>
<dbReference type="SUPFAM" id="SSF51569">
    <property type="entry name" value="Aldolase"/>
    <property type="match status" value="1"/>
</dbReference>
<evidence type="ECO:0000313" key="10">
    <source>
        <dbReference type="Proteomes" id="UP000224915"/>
    </source>
</evidence>
<dbReference type="EMBL" id="PDJD01000001">
    <property type="protein sequence ID" value="PFG20634.1"/>
    <property type="molecule type" value="Genomic_DNA"/>
</dbReference>
<dbReference type="InterPro" id="IPR031338">
    <property type="entry name" value="KDPG/KHG_AS_2"/>
</dbReference>
<evidence type="ECO:0000256" key="3">
    <source>
        <dbReference type="ARBA" id="ARBA00006906"/>
    </source>
</evidence>
<sequence length="213" mass="21607">MSDVLTQLAQARLVPVVVLDDAADADGLAGALVDGGLPVAEVTFRTAAAPEAIRRMADRGDILIGAGTVLTPAQVDKAVDAGARYVVSPGLSRAVVERCHERGVLALPGTVTATEIQAALELGLSTVKFFPAGTSGGAPAIKGFAAVFGGLSFVPTGGVSPANLQDYLDIPAVKAVGGSWMVPQKLVAAHEFQAVTDLVSEAVALAEKLRPSV</sequence>
<reference evidence="9 10" key="1">
    <citation type="submission" date="2017-10" db="EMBL/GenBank/DDBJ databases">
        <title>Sequencing the genomes of 1000 actinobacteria strains.</title>
        <authorList>
            <person name="Klenk H.-P."/>
        </authorList>
    </citation>
    <scope>NUCLEOTIDE SEQUENCE [LARGE SCALE GENOMIC DNA]</scope>
    <source>
        <strain evidence="9 10">DSM 21801</strain>
    </source>
</reference>
<dbReference type="OrthoDB" id="9805177at2"/>
<dbReference type="RefSeq" id="WP_098469577.1">
    <property type="nucleotide sequence ID" value="NZ_PDJD01000001.1"/>
</dbReference>
<evidence type="ECO:0000256" key="4">
    <source>
        <dbReference type="ARBA" id="ARBA00011233"/>
    </source>
</evidence>
<protein>
    <recommendedName>
        <fullName evidence="5">2-dehydro-3-deoxy-phosphogluconate aldolase</fullName>
        <ecNumber evidence="5">4.1.2.14</ecNumber>
    </recommendedName>
</protein>
<organism evidence="9 10">
    <name type="scientific">Serinibacter salmoneus</name>
    <dbReference type="NCBI Taxonomy" id="556530"/>
    <lineage>
        <taxon>Bacteria</taxon>
        <taxon>Bacillati</taxon>
        <taxon>Actinomycetota</taxon>
        <taxon>Actinomycetes</taxon>
        <taxon>Micrococcales</taxon>
        <taxon>Beutenbergiaceae</taxon>
        <taxon>Serinibacter</taxon>
    </lineage>
</organism>
<evidence type="ECO:0000313" key="9">
    <source>
        <dbReference type="EMBL" id="PFG20634.1"/>
    </source>
</evidence>
<keyword evidence="6" id="KW-0456">Lyase</keyword>
<comment type="pathway">
    <text evidence="2">Carbohydrate acid metabolism; 2-dehydro-3-deoxy-D-gluconate degradation; D-glyceraldehyde 3-phosphate and pyruvate from 2-dehydro-3-deoxy-D-gluconate: step 2/2.</text>
</comment>